<dbReference type="SMART" id="SM00184">
    <property type="entry name" value="RING"/>
    <property type="match status" value="1"/>
</dbReference>
<gene>
    <name evidence="6" type="ORF">QR680_007556</name>
</gene>
<dbReference type="SUPFAM" id="SSF57850">
    <property type="entry name" value="RING/U-box"/>
    <property type="match status" value="1"/>
</dbReference>
<evidence type="ECO:0000256" key="3">
    <source>
        <dbReference type="ARBA" id="ARBA00022833"/>
    </source>
</evidence>
<dbReference type="PROSITE" id="PS50089">
    <property type="entry name" value="ZF_RING_2"/>
    <property type="match status" value="1"/>
</dbReference>
<evidence type="ECO:0000313" key="6">
    <source>
        <dbReference type="EMBL" id="KAK0422409.1"/>
    </source>
</evidence>
<sequence length="311" mass="35552">MKEDDVEYESPFETMADALIRQLKDIRKSKIINIGRKKIKNPPACRFDGLKMKIVEEYVVLSQPLQSSYDENETFCFDLVALRRLQFPQIAFSTVSPKNMVKAMGDPAFKIVNVPVDVFFGIPPFPVRKGDIIRFKFKEGKTGIVFQVSFCGITSKWFPIPPCDALSYLALQCKPEDFADFWGICPFFCSGNVQPILDFLTEDQSNGECTVCFNSPRHRSVLLPCCHVFCYECVDKFNPAECPLCKVTFQKKCRIREYSCRCVFEDKCDKLDVVALPCFCLLGCEAGARQYKSNFCPYCCRKMGGFMKIFT</sequence>
<dbReference type="AlphaFoldDB" id="A0AA39IG09"/>
<evidence type="ECO:0000256" key="2">
    <source>
        <dbReference type="ARBA" id="ARBA00022771"/>
    </source>
</evidence>
<protein>
    <recommendedName>
        <fullName evidence="5">RING-type domain-containing protein</fullName>
    </recommendedName>
</protein>
<dbReference type="Pfam" id="PF13920">
    <property type="entry name" value="zf-C3HC4_3"/>
    <property type="match status" value="1"/>
</dbReference>
<accession>A0AA39IG09</accession>
<keyword evidence="3" id="KW-0862">Zinc</keyword>
<dbReference type="Gene3D" id="3.30.40.10">
    <property type="entry name" value="Zinc/RING finger domain, C3HC4 (zinc finger)"/>
    <property type="match status" value="1"/>
</dbReference>
<dbReference type="PROSITE" id="PS00518">
    <property type="entry name" value="ZF_RING_1"/>
    <property type="match status" value="1"/>
</dbReference>
<evidence type="ECO:0000256" key="4">
    <source>
        <dbReference type="PROSITE-ProRule" id="PRU00175"/>
    </source>
</evidence>
<comment type="caution">
    <text evidence="6">The sequence shown here is derived from an EMBL/GenBank/DDBJ whole genome shotgun (WGS) entry which is preliminary data.</text>
</comment>
<evidence type="ECO:0000256" key="1">
    <source>
        <dbReference type="ARBA" id="ARBA00022723"/>
    </source>
</evidence>
<organism evidence="6 7">
    <name type="scientific">Steinernema hermaphroditum</name>
    <dbReference type="NCBI Taxonomy" id="289476"/>
    <lineage>
        <taxon>Eukaryota</taxon>
        <taxon>Metazoa</taxon>
        <taxon>Ecdysozoa</taxon>
        <taxon>Nematoda</taxon>
        <taxon>Chromadorea</taxon>
        <taxon>Rhabditida</taxon>
        <taxon>Tylenchina</taxon>
        <taxon>Panagrolaimomorpha</taxon>
        <taxon>Strongyloidoidea</taxon>
        <taxon>Steinernematidae</taxon>
        <taxon>Steinernema</taxon>
    </lineage>
</organism>
<name>A0AA39IG09_9BILA</name>
<keyword evidence="7" id="KW-1185">Reference proteome</keyword>
<feature type="domain" description="RING-type" evidence="5">
    <location>
        <begin position="209"/>
        <end position="246"/>
    </location>
</feature>
<keyword evidence="1" id="KW-0479">Metal-binding</keyword>
<evidence type="ECO:0000259" key="5">
    <source>
        <dbReference type="PROSITE" id="PS50089"/>
    </source>
</evidence>
<dbReference type="InterPro" id="IPR017907">
    <property type="entry name" value="Znf_RING_CS"/>
</dbReference>
<keyword evidence="2 4" id="KW-0863">Zinc-finger</keyword>
<dbReference type="InterPro" id="IPR013083">
    <property type="entry name" value="Znf_RING/FYVE/PHD"/>
</dbReference>
<reference evidence="6" key="1">
    <citation type="submission" date="2023-06" db="EMBL/GenBank/DDBJ databases">
        <title>Genomic analysis of the entomopathogenic nematode Steinernema hermaphroditum.</title>
        <authorList>
            <person name="Schwarz E.M."/>
            <person name="Heppert J.K."/>
            <person name="Baniya A."/>
            <person name="Schwartz H.T."/>
            <person name="Tan C.-H."/>
            <person name="Antoshechkin I."/>
            <person name="Sternberg P.W."/>
            <person name="Goodrich-Blair H."/>
            <person name="Dillman A.R."/>
        </authorList>
    </citation>
    <scope>NUCLEOTIDE SEQUENCE</scope>
    <source>
        <strain evidence="6">PS9179</strain>
        <tissue evidence="6">Whole animal</tissue>
    </source>
</reference>
<dbReference type="EMBL" id="JAUCMV010000001">
    <property type="protein sequence ID" value="KAK0422409.1"/>
    <property type="molecule type" value="Genomic_DNA"/>
</dbReference>
<dbReference type="GO" id="GO:0008270">
    <property type="term" value="F:zinc ion binding"/>
    <property type="evidence" value="ECO:0007669"/>
    <property type="project" value="UniProtKB-KW"/>
</dbReference>
<dbReference type="InterPro" id="IPR001841">
    <property type="entry name" value="Znf_RING"/>
</dbReference>
<dbReference type="Proteomes" id="UP001175271">
    <property type="component" value="Unassembled WGS sequence"/>
</dbReference>
<proteinExistence type="predicted"/>
<evidence type="ECO:0000313" key="7">
    <source>
        <dbReference type="Proteomes" id="UP001175271"/>
    </source>
</evidence>